<sequence length="843" mass="93630">MCHITKLLCEVCEDNPRHLFLPCGNFLSEQVKDETGAIKNHVEPGKRFYCSELKWPLDPDEDKSYWVCNTCLEFGRQSYKDSIEVVGRLNNPKPSQSRYVSFLRGKLPNNHFDNDESSTQGEEPGLEHLPVEFSKVAATTLDHLLSLYNNKDFPNHLWEDRVASSDGCYVTVWLPCCPVCKDPTVDPRKGGGIVDVEFELTSELWRWVAAHQKLAPGEGQAFEVNIATGFISKVCDVCCNSETVLRQQVHAYLQDSTRPRSWAVTTWLLSRGMIDKPFYNFSVMNVGLPDTMPPPNNEIMGLMTRSWGKLTNGLAFGDCVVDSSPPVAYSAPLTRHQKPLMSLDQWVRLVEPQSAKKLNVNHHQSYDVMTSDPSIASLVSNMPAGGLHNLGHNPGIGVEDDSGRIGEGDSDRSSEPGVNPVEEDNDDNISVSSDTSYTSYKSPARTPRFHFHPDEPKTYIMPQGGFVENTNATLSDGCELCTTRMLEKIAIGSVDAIIVLWHILGEFIRILPAAKTKRHYGHLKADWVEAHAFLGILVKFAATVREHPKKKYKHKTLLQSGQHTRKLDKLLDSLLTEVVRKAGYTSEPVSSDISELPIGVVAHVHRSITEGLLNLYMPDMSYSEGENGSLIVTVVGLAVCNSEWTTQRYRIPKKHRQVNVWEFTAPDFDESFAAAASEGKFVAVMRRSLFGEKAPGRMHGERHGSAHSRVPETLNKKSPSTTKRKRKGAPDASALPKGHRSSTQKHVRFASSPELEKVAGVTTPWWKIDEESAGPSRQEQPQDSSSDEDTSMVDADVIDLDDGIGAFSLCDKGGWHYEDVHGSAMGEMIELPGLGLTYDTDSD</sequence>
<evidence type="ECO:0000313" key="3">
    <source>
        <dbReference type="Proteomes" id="UP001444661"/>
    </source>
</evidence>
<evidence type="ECO:0000313" key="2">
    <source>
        <dbReference type="EMBL" id="KAK8016362.1"/>
    </source>
</evidence>
<feature type="compositionally biased region" description="Basic and acidic residues" evidence="1">
    <location>
        <begin position="401"/>
        <end position="414"/>
    </location>
</feature>
<keyword evidence="3" id="KW-1185">Reference proteome</keyword>
<feature type="compositionally biased region" description="Basic and acidic residues" evidence="1">
    <location>
        <begin position="694"/>
        <end position="704"/>
    </location>
</feature>
<proteinExistence type="predicted"/>
<feature type="compositionally biased region" description="Polar residues" evidence="1">
    <location>
        <begin position="428"/>
        <end position="441"/>
    </location>
</feature>
<protein>
    <submittedName>
        <fullName evidence="2">Uncharacterized protein</fullName>
    </submittedName>
</protein>
<evidence type="ECO:0000256" key="1">
    <source>
        <dbReference type="SAM" id="MobiDB-lite"/>
    </source>
</evidence>
<feature type="compositionally biased region" description="Polar residues" evidence="1">
    <location>
        <begin position="775"/>
        <end position="784"/>
    </location>
</feature>
<accession>A0ABR1RND3</accession>
<dbReference type="Proteomes" id="UP001444661">
    <property type="component" value="Unassembled WGS sequence"/>
</dbReference>
<feature type="region of interest" description="Disordered" evidence="1">
    <location>
        <begin position="693"/>
        <end position="790"/>
    </location>
</feature>
<name>A0ABR1RND3_9PEZI</name>
<organism evidence="2 3">
    <name type="scientific">Apiospora rasikravindrae</name>
    <dbReference type="NCBI Taxonomy" id="990691"/>
    <lineage>
        <taxon>Eukaryota</taxon>
        <taxon>Fungi</taxon>
        <taxon>Dikarya</taxon>
        <taxon>Ascomycota</taxon>
        <taxon>Pezizomycotina</taxon>
        <taxon>Sordariomycetes</taxon>
        <taxon>Xylariomycetidae</taxon>
        <taxon>Amphisphaeriales</taxon>
        <taxon>Apiosporaceae</taxon>
        <taxon>Apiospora</taxon>
    </lineage>
</organism>
<gene>
    <name evidence="2" type="ORF">PG993_014551</name>
</gene>
<feature type="compositionally biased region" description="Basic residues" evidence="1">
    <location>
        <begin position="737"/>
        <end position="748"/>
    </location>
</feature>
<dbReference type="EMBL" id="JAQQWK010000014">
    <property type="protein sequence ID" value="KAK8016362.1"/>
    <property type="molecule type" value="Genomic_DNA"/>
</dbReference>
<reference evidence="2 3" key="1">
    <citation type="submission" date="2023-01" db="EMBL/GenBank/DDBJ databases">
        <title>Analysis of 21 Apiospora genomes using comparative genomics revels a genus with tremendous synthesis potential of carbohydrate active enzymes and secondary metabolites.</title>
        <authorList>
            <person name="Sorensen T."/>
        </authorList>
    </citation>
    <scope>NUCLEOTIDE SEQUENCE [LARGE SCALE GENOMIC DNA]</scope>
    <source>
        <strain evidence="2 3">CBS 33761</strain>
    </source>
</reference>
<feature type="region of interest" description="Disordered" evidence="1">
    <location>
        <begin position="389"/>
        <end position="452"/>
    </location>
</feature>
<comment type="caution">
    <text evidence="2">The sequence shown here is derived from an EMBL/GenBank/DDBJ whole genome shotgun (WGS) entry which is preliminary data.</text>
</comment>